<evidence type="ECO:0000313" key="9">
    <source>
        <dbReference type="EMBL" id="TKA49138.1"/>
    </source>
</evidence>
<accession>A0A4U0VJ12</accession>
<feature type="transmembrane region" description="Helical" evidence="7">
    <location>
        <begin position="801"/>
        <end position="823"/>
    </location>
</feature>
<evidence type="ECO:0000256" key="7">
    <source>
        <dbReference type="SAM" id="Phobius"/>
    </source>
</evidence>
<evidence type="ECO:0000256" key="4">
    <source>
        <dbReference type="ARBA" id="ARBA00022989"/>
    </source>
</evidence>
<comment type="subcellular location">
    <subcellularLocation>
        <location evidence="1">Vacuole membrane</location>
        <topology evidence="1">Multi-pass membrane protein</topology>
    </subcellularLocation>
</comment>
<evidence type="ECO:0000256" key="2">
    <source>
        <dbReference type="ARBA" id="ARBA00022554"/>
    </source>
</evidence>
<name>A0A4U0VJ12_9PEZI</name>
<dbReference type="AlphaFoldDB" id="A0A4U0VJ12"/>
<evidence type="ECO:0000256" key="1">
    <source>
        <dbReference type="ARBA" id="ARBA00004128"/>
    </source>
</evidence>
<proteinExistence type="predicted"/>
<evidence type="ECO:0000313" key="10">
    <source>
        <dbReference type="Proteomes" id="UP000310066"/>
    </source>
</evidence>
<feature type="compositionally biased region" description="Polar residues" evidence="6">
    <location>
        <begin position="582"/>
        <end position="613"/>
    </location>
</feature>
<feature type="compositionally biased region" description="Basic residues" evidence="6">
    <location>
        <begin position="625"/>
        <end position="637"/>
    </location>
</feature>
<dbReference type="Pfam" id="PF09359">
    <property type="entry name" value="VTC"/>
    <property type="match status" value="1"/>
</dbReference>
<sequence>MRRARSLLFPFIISDSNAVLSGLACIITARLVWRQSATRKEPHLNGREVGDRENRLIIKHTSGCRKRHNQPGFGSSHPLGGIVDNIDYDDIKHFIKEQTTGGKGKSVAVPGRPDEKIQQFEDSLFFILKEQHHRIDLFVKSKAGEIRRRLDQRISVGRLERFGKLENEVLKAGDEIKSLASFTSTQRTAFRKLLKKYKKWTGSTQLEDRFRTDVLDDPKSFMRLDLGPLLDDYSTTLQQIRALYDARIRQRSGEEAQETVKSASVPSVIAQLKLALDSNSKVAFDDAIATVPLGDSGTFASYFVHPENIVELQILLLQHSRFLTPRSRSNSQISPFLNSPQSGNFGQSDTDHADYFALEADDPERFAQEQNTLTIAEREHRKGSTPQKAKLCIRWNNDEEARIAFQPRSSVFQHATIRKKFVSALFSKDGTFSTKKAAVSPESEQSLNAAKRALDQDGNLKPLYLYSTSRSRFVGINNTDQRFTLATLDTQATIQKVEGLSMNGSKSAFPFAVLLVRQNEAVNGGLLAALDQSHLVERVRGFSMEYHAIWQTTESSNIPPPFWLPILDRDVRKLPPPAIKRTPSSADRSPTSAGSVNGATDSTTAVETGPSDSATHELETPPIRSFRKKRRRSHSQHPPKQQQAKYWSEYDHPEDEEAGDAYVIYMDPNQKSILDTIFDKLTGLFTRPRRPTPDEEAALLNEPGTPKSSESSDDDDDAATSSASTAKPRVRSYGTLASQPTSRLTSIPESHHHPSPTPAANRRRQPFLPHLTTIAYISSLTILSVAYVLAATGRHRQRHQVEFGVVVAVCSSVFFAIAGFASLSRQREVSGLGWAVGWGVLGVDILGAGGLVSWLLG</sequence>
<dbReference type="InterPro" id="IPR004331">
    <property type="entry name" value="SPX_dom"/>
</dbReference>
<dbReference type="GO" id="GO:0016237">
    <property type="term" value="P:microautophagy"/>
    <property type="evidence" value="ECO:0007669"/>
    <property type="project" value="TreeGrafter"/>
</dbReference>
<dbReference type="GO" id="GO:0007034">
    <property type="term" value="P:vacuolar transport"/>
    <property type="evidence" value="ECO:0007669"/>
    <property type="project" value="TreeGrafter"/>
</dbReference>
<dbReference type="EMBL" id="NAJP01000002">
    <property type="protein sequence ID" value="TKA49138.1"/>
    <property type="molecule type" value="Genomic_DNA"/>
</dbReference>
<evidence type="ECO:0000259" key="8">
    <source>
        <dbReference type="PROSITE" id="PS51382"/>
    </source>
</evidence>
<protein>
    <recommendedName>
        <fullName evidence="8">SPX domain-containing protein</fullName>
    </recommendedName>
</protein>
<feature type="transmembrane region" description="Helical" evidence="7">
    <location>
        <begin position="767"/>
        <end position="789"/>
    </location>
</feature>
<dbReference type="GO" id="GO:0042144">
    <property type="term" value="P:vacuole fusion, non-autophagic"/>
    <property type="evidence" value="ECO:0007669"/>
    <property type="project" value="TreeGrafter"/>
</dbReference>
<dbReference type="GO" id="GO:0033254">
    <property type="term" value="C:vacuolar transporter chaperone complex"/>
    <property type="evidence" value="ECO:0007669"/>
    <property type="project" value="TreeGrafter"/>
</dbReference>
<dbReference type="Gene3D" id="3.20.100.30">
    <property type="entry name" value="VTC, catalytic tunnel domain"/>
    <property type="match status" value="1"/>
</dbReference>
<organism evidence="9 10">
    <name type="scientific">Friedmanniomyces endolithicus</name>
    <dbReference type="NCBI Taxonomy" id="329885"/>
    <lineage>
        <taxon>Eukaryota</taxon>
        <taxon>Fungi</taxon>
        <taxon>Dikarya</taxon>
        <taxon>Ascomycota</taxon>
        <taxon>Pezizomycotina</taxon>
        <taxon>Dothideomycetes</taxon>
        <taxon>Dothideomycetidae</taxon>
        <taxon>Mycosphaerellales</taxon>
        <taxon>Teratosphaeriaceae</taxon>
        <taxon>Friedmanniomyces</taxon>
    </lineage>
</organism>
<keyword evidence="4 7" id="KW-1133">Transmembrane helix</keyword>
<keyword evidence="3 7" id="KW-0812">Transmembrane</keyword>
<dbReference type="OrthoDB" id="5588846at2759"/>
<keyword evidence="2" id="KW-0926">Vacuole</keyword>
<evidence type="ECO:0000256" key="5">
    <source>
        <dbReference type="ARBA" id="ARBA00023136"/>
    </source>
</evidence>
<dbReference type="Proteomes" id="UP000310066">
    <property type="component" value="Unassembled WGS sequence"/>
</dbReference>
<dbReference type="InterPro" id="IPR018966">
    <property type="entry name" value="VTC_domain"/>
</dbReference>
<dbReference type="PANTHER" id="PTHR46140:SF1">
    <property type="entry name" value="VACUOLAR TRANSPORTER CHAPERONE COMPLEX SUBUNIT 4-RELATED"/>
    <property type="match status" value="1"/>
</dbReference>
<dbReference type="STRING" id="329885.A0A4U0VJ12"/>
<dbReference type="InterPro" id="IPR042267">
    <property type="entry name" value="VTC_sf"/>
</dbReference>
<feature type="domain" description="SPX" evidence="8">
    <location>
        <begin position="1"/>
        <end position="211"/>
    </location>
</feature>
<dbReference type="PANTHER" id="PTHR46140">
    <property type="entry name" value="VACUOLAR TRANSPORTER CHAPERONE 1-RELATED"/>
    <property type="match status" value="1"/>
</dbReference>
<dbReference type="CDD" id="cd14474">
    <property type="entry name" value="SPX_YDR089W"/>
    <property type="match status" value="1"/>
</dbReference>
<feature type="region of interest" description="Disordered" evidence="6">
    <location>
        <begin position="574"/>
        <end position="648"/>
    </location>
</feature>
<dbReference type="GO" id="GO:0000329">
    <property type="term" value="C:fungal-type vacuole membrane"/>
    <property type="evidence" value="ECO:0007669"/>
    <property type="project" value="TreeGrafter"/>
</dbReference>
<evidence type="ECO:0000256" key="3">
    <source>
        <dbReference type="ARBA" id="ARBA00022692"/>
    </source>
</evidence>
<comment type="caution">
    <text evidence="9">The sequence shown here is derived from an EMBL/GenBank/DDBJ whole genome shotgun (WGS) entry which is preliminary data.</text>
</comment>
<reference evidence="9 10" key="1">
    <citation type="submission" date="2017-03" db="EMBL/GenBank/DDBJ databases">
        <title>Genomes of endolithic fungi from Antarctica.</title>
        <authorList>
            <person name="Coleine C."/>
            <person name="Masonjones S."/>
            <person name="Stajich J.E."/>
        </authorList>
    </citation>
    <scope>NUCLEOTIDE SEQUENCE [LARGE SCALE GENOMIC DNA]</scope>
    <source>
        <strain evidence="9 10">CCFEE 5311</strain>
    </source>
</reference>
<dbReference type="GO" id="GO:0006799">
    <property type="term" value="P:polyphosphate biosynthetic process"/>
    <property type="evidence" value="ECO:0007669"/>
    <property type="project" value="UniProtKB-ARBA"/>
</dbReference>
<dbReference type="InterPro" id="IPR051572">
    <property type="entry name" value="VTC_Complex_Subunit"/>
</dbReference>
<gene>
    <name evidence="9" type="ORF">B0A54_01214</name>
</gene>
<feature type="region of interest" description="Disordered" evidence="6">
    <location>
        <begin position="685"/>
        <end position="763"/>
    </location>
</feature>
<feature type="compositionally biased region" description="Polar residues" evidence="6">
    <location>
        <begin position="735"/>
        <end position="748"/>
    </location>
</feature>
<dbReference type="PROSITE" id="PS51382">
    <property type="entry name" value="SPX"/>
    <property type="match status" value="1"/>
</dbReference>
<evidence type="ECO:0000256" key="6">
    <source>
        <dbReference type="SAM" id="MobiDB-lite"/>
    </source>
</evidence>
<feature type="transmembrane region" description="Helical" evidence="7">
    <location>
        <begin position="835"/>
        <end position="856"/>
    </location>
</feature>
<keyword evidence="5 7" id="KW-0472">Membrane</keyword>